<dbReference type="RefSeq" id="WP_105531376.1">
    <property type="nucleotide sequence ID" value="NZ_PUGF01000006.1"/>
</dbReference>
<evidence type="ECO:0000313" key="12">
    <source>
        <dbReference type="EMBL" id="PRC93720.1"/>
    </source>
</evidence>
<evidence type="ECO:0000256" key="5">
    <source>
        <dbReference type="ARBA" id="ARBA00022692"/>
    </source>
</evidence>
<comment type="subcellular location">
    <subcellularLocation>
        <location evidence="1">Cell outer membrane</location>
        <topology evidence="1">Multi-pass membrane protein</topology>
    </subcellularLocation>
</comment>
<dbReference type="GO" id="GO:0009279">
    <property type="term" value="C:cell outer membrane"/>
    <property type="evidence" value="ECO:0007669"/>
    <property type="project" value="UniProtKB-SubCell"/>
</dbReference>
<accession>A0A2S9H195</accession>
<evidence type="ECO:0000256" key="1">
    <source>
        <dbReference type="ARBA" id="ARBA00004571"/>
    </source>
</evidence>
<dbReference type="CDD" id="cd00342">
    <property type="entry name" value="gram_neg_porins"/>
    <property type="match status" value="1"/>
</dbReference>
<dbReference type="GO" id="GO:0015288">
    <property type="term" value="F:porin activity"/>
    <property type="evidence" value="ECO:0007669"/>
    <property type="project" value="UniProtKB-KW"/>
</dbReference>
<dbReference type="AlphaFoldDB" id="A0A2S9H195"/>
<evidence type="ECO:0000256" key="4">
    <source>
        <dbReference type="ARBA" id="ARBA00022452"/>
    </source>
</evidence>
<proteinExistence type="predicted"/>
<dbReference type="PANTHER" id="PTHR34501">
    <property type="entry name" value="PROTEIN YDDL-RELATED"/>
    <property type="match status" value="1"/>
</dbReference>
<dbReference type="GO" id="GO:0006811">
    <property type="term" value="P:monoatomic ion transport"/>
    <property type="evidence" value="ECO:0007669"/>
    <property type="project" value="UniProtKB-KW"/>
</dbReference>
<keyword evidence="6" id="KW-0732">Signal</keyword>
<dbReference type="Pfam" id="PF13609">
    <property type="entry name" value="Porin_4"/>
    <property type="match status" value="1"/>
</dbReference>
<keyword evidence="8" id="KW-0626">Porin</keyword>
<evidence type="ECO:0000259" key="11">
    <source>
        <dbReference type="Pfam" id="PF13609"/>
    </source>
</evidence>
<keyword evidence="7" id="KW-0406">Ion transport</keyword>
<keyword evidence="4" id="KW-1134">Transmembrane beta strand</keyword>
<keyword evidence="3" id="KW-0813">Transport</keyword>
<organism evidence="12 13">
    <name type="scientific">Solimicrobium silvestre</name>
    <dbReference type="NCBI Taxonomy" id="2099400"/>
    <lineage>
        <taxon>Bacteria</taxon>
        <taxon>Pseudomonadati</taxon>
        <taxon>Pseudomonadota</taxon>
        <taxon>Betaproteobacteria</taxon>
        <taxon>Burkholderiales</taxon>
        <taxon>Oxalobacteraceae</taxon>
        <taxon>Solimicrobium</taxon>
    </lineage>
</organism>
<keyword evidence="13" id="KW-1185">Reference proteome</keyword>
<evidence type="ECO:0000256" key="10">
    <source>
        <dbReference type="ARBA" id="ARBA00023237"/>
    </source>
</evidence>
<evidence type="ECO:0000256" key="2">
    <source>
        <dbReference type="ARBA" id="ARBA00011233"/>
    </source>
</evidence>
<dbReference type="OrthoDB" id="5289162at2"/>
<dbReference type="Gene3D" id="2.40.160.10">
    <property type="entry name" value="Porin"/>
    <property type="match status" value="1"/>
</dbReference>
<dbReference type="EMBL" id="PUGF01000006">
    <property type="protein sequence ID" value="PRC93720.1"/>
    <property type="molecule type" value="Genomic_DNA"/>
</dbReference>
<evidence type="ECO:0000313" key="13">
    <source>
        <dbReference type="Proteomes" id="UP000237839"/>
    </source>
</evidence>
<dbReference type="InterPro" id="IPR023614">
    <property type="entry name" value="Porin_dom_sf"/>
</dbReference>
<name>A0A2S9H195_9BURK</name>
<dbReference type="GO" id="GO:0046930">
    <property type="term" value="C:pore complex"/>
    <property type="evidence" value="ECO:0007669"/>
    <property type="project" value="UniProtKB-KW"/>
</dbReference>
<evidence type="ECO:0000256" key="3">
    <source>
        <dbReference type="ARBA" id="ARBA00022448"/>
    </source>
</evidence>
<dbReference type="Proteomes" id="UP000237839">
    <property type="component" value="Unassembled WGS sequence"/>
</dbReference>
<keyword evidence="5" id="KW-0812">Transmembrane</keyword>
<reference evidence="12 13" key="1">
    <citation type="submission" date="2018-02" db="EMBL/GenBank/DDBJ databases">
        <title>Solimicrobium silvestre gen. nov., sp. nov., isolated from alpine forest soil.</title>
        <authorList>
            <person name="Margesin R."/>
            <person name="Albuquerque L."/>
            <person name="Zhang D.-C."/>
            <person name="Froufe H.J.C."/>
            <person name="Severino R."/>
            <person name="Roxo I."/>
            <person name="Egas C."/>
            <person name="Da Costa M.S."/>
        </authorList>
    </citation>
    <scope>NUCLEOTIDE SEQUENCE [LARGE SCALE GENOMIC DNA]</scope>
    <source>
        <strain evidence="12 13">S20-91</strain>
    </source>
</reference>
<dbReference type="InterPro" id="IPR033900">
    <property type="entry name" value="Gram_neg_porin_domain"/>
</dbReference>
<evidence type="ECO:0000256" key="9">
    <source>
        <dbReference type="ARBA" id="ARBA00023136"/>
    </source>
</evidence>
<evidence type="ECO:0000256" key="7">
    <source>
        <dbReference type="ARBA" id="ARBA00023065"/>
    </source>
</evidence>
<keyword evidence="9" id="KW-0472">Membrane</keyword>
<gene>
    <name evidence="12" type="ORF">S2091_1721</name>
</gene>
<comment type="caution">
    <text evidence="12">The sequence shown here is derived from an EMBL/GenBank/DDBJ whole genome shotgun (WGS) entry which is preliminary data.</text>
</comment>
<dbReference type="SUPFAM" id="SSF56935">
    <property type="entry name" value="Porins"/>
    <property type="match status" value="1"/>
</dbReference>
<keyword evidence="10" id="KW-0998">Cell outer membrane</keyword>
<protein>
    <submittedName>
        <fullName evidence="12">Gram-negative porin</fullName>
    </submittedName>
</protein>
<dbReference type="InterPro" id="IPR050298">
    <property type="entry name" value="Gram-neg_bact_OMP"/>
</dbReference>
<feature type="domain" description="Porin" evidence="11">
    <location>
        <begin position="24"/>
        <end position="319"/>
    </location>
</feature>
<evidence type="ECO:0000256" key="8">
    <source>
        <dbReference type="ARBA" id="ARBA00023114"/>
    </source>
</evidence>
<dbReference type="PANTHER" id="PTHR34501:SF9">
    <property type="entry name" value="MAJOR OUTER MEMBRANE PROTEIN P.IA"/>
    <property type="match status" value="1"/>
</dbReference>
<evidence type="ECO:0000256" key="6">
    <source>
        <dbReference type="ARBA" id="ARBA00022729"/>
    </source>
</evidence>
<sequence length="338" mass="36171">MNSFTKNIFAIAVIGPVFFITTLHAQEVPIKFYGVLDAYVGSHKINGANTSAATALNSGGMTTSFWGLSGFEKINATLKVNFALEGFLLLDSGQGGRYTGDGMFSRSAYIGLSDQWGEVSVGRLTNPMYIMAAKSNPFGGSTRLSPLVNQNWIGAYGRNVVGDTAWSNSISYSSPSFNGVKLASQYGRSETGQQNMFAGLSYEQSPVSVQVGLQSVEYGPGVKAEGKKQSSYFIGAASQISTIKIFATYLHASTPDTVKSNNLQLGLAVPVAKGTVMLSSARTALNHHKTTNTHRLSSALGYRHPLSKRTDVYAIYLHDKLSIADAGHNIALGLRHAF</sequence>
<comment type="subunit">
    <text evidence="2">Homotrimer.</text>
</comment>